<sequence length="256" mass="28222">MKTVQLVVLDMAGTTVRDQHEVEACFAQAATATGLQASAERILAVQGQAKRFVFELLWQEQLGAHADAALHTQRVDHSYQVFRELLEAHYRTAEVVPTEGCLELLAFLRQQGIRIALTTGFYREVTNLILRRLHWDIGLDAHYQGNGQSIIDLSIASDEVAEGRPAPLMIQQAMHTFGITDPQHVYNVGDTPSDLESGQRAGCAGSFGLTNGTHTHAQLAACPNDGLFASLVAFQQYLEQEVLPKQITTVRREDIS</sequence>
<dbReference type="RefSeq" id="WP_208308574.1">
    <property type="nucleotide sequence ID" value="NZ_JAGETX010000011.1"/>
</dbReference>
<protein>
    <submittedName>
        <fullName evidence="1">HAD hydrolase-like protein</fullName>
    </submittedName>
</protein>
<comment type="caution">
    <text evidence="1">The sequence shown here is derived from an EMBL/GenBank/DDBJ whole genome shotgun (WGS) entry which is preliminary data.</text>
</comment>
<evidence type="ECO:0000313" key="2">
    <source>
        <dbReference type="Proteomes" id="UP000670527"/>
    </source>
</evidence>
<keyword evidence="2" id="KW-1185">Reference proteome</keyword>
<dbReference type="EMBL" id="JAGETX010000011">
    <property type="protein sequence ID" value="MBO3272307.1"/>
    <property type="molecule type" value="Genomic_DNA"/>
</dbReference>
<dbReference type="Proteomes" id="UP000670527">
    <property type="component" value="Unassembled WGS sequence"/>
</dbReference>
<dbReference type="InterPro" id="IPR036412">
    <property type="entry name" value="HAD-like_sf"/>
</dbReference>
<dbReference type="SFLD" id="SFLDG01129">
    <property type="entry name" value="C1.5:_HAD__Beta-PGM__Phosphata"/>
    <property type="match status" value="1"/>
</dbReference>
<dbReference type="PANTHER" id="PTHR43434">
    <property type="entry name" value="PHOSPHOGLYCOLATE PHOSPHATASE"/>
    <property type="match status" value="1"/>
</dbReference>
<dbReference type="SUPFAM" id="SSF56784">
    <property type="entry name" value="HAD-like"/>
    <property type="match status" value="1"/>
</dbReference>
<evidence type="ECO:0000313" key="1">
    <source>
        <dbReference type="EMBL" id="MBO3272307.1"/>
    </source>
</evidence>
<name>A0ABS3TF69_9BACT</name>
<organism evidence="1 2">
    <name type="scientific">Hymenobacter defluvii</name>
    <dbReference type="NCBI Taxonomy" id="2054411"/>
    <lineage>
        <taxon>Bacteria</taxon>
        <taxon>Pseudomonadati</taxon>
        <taxon>Bacteroidota</taxon>
        <taxon>Cytophagia</taxon>
        <taxon>Cytophagales</taxon>
        <taxon>Hymenobacteraceae</taxon>
        <taxon>Hymenobacter</taxon>
    </lineage>
</organism>
<dbReference type="Gene3D" id="3.40.50.1000">
    <property type="entry name" value="HAD superfamily/HAD-like"/>
    <property type="match status" value="1"/>
</dbReference>
<accession>A0ABS3TF69</accession>
<dbReference type="InterPro" id="IPR050155">
    <property type="entry name" value="HAD-like_hydrolase_sf"/>
</dbReference>
<reference evidence="1 2" key="1">
    <citation type="submission" date="2021-03" db="EMBL/GenBank/DDBJ databases">
        <authorList>
            <person name="Kim M.K."/>
        </authorList>
    </citation>
    <scope>NUCLEOTIDE SEQUENCE [LARGE SCALE GENOMIC DNA]</scope>
    <source>
        <strain evidence="1 2">BT507</strain>
    </source>
</reference>
<dbReference type="PANTHER" id="PTHR43434:SF19">
    <property type="entry name" value="PHOSPHONOACETALDEHYDE HYDROLASE"/>
    <property type="match status" value="1"/>
</dbReference>
<dbReference type="Pfam" id="PF00702">
    <property type="entry name" value="Hydrolase"/>
    <property type="match status" value="1"/>
</dbReference>
<proteinExistence type="predicted"/>
<dbReference type="InterPro" id="IPR023214">
    <property type="entry name" value="HAD_sf"/>
</dbReference>
<gene>
    <name evidence="1" type="ORF">J4D97_16755</name>
</gene>
<dbReference type="SFLD" id="SFLDS00003">
    <property type="entry name" value="Haloacid_Dehalogenase"/>
    <property type="match status" value="1"/>
</dbReference>